<evidence type="ECO:0000313" key="2">
    <source>
        <dbReference type="EMBL" id="ERJ06541.1"/>
    </source>
</evidence>
<dbReference type="eggNOG" id="arCOG06176">
    <property type="taxonomic scope" value="Archaea"/>
</dbReference>
<sequence length="36" mass="4246">METLRACVAYENANQQRIPILRRLKDRASEIRAEDD</sequence>
<protein>
    <recommendedName>
        <fullName evidence="1">DUF8129 domain-containing protein</fullName>
    </recommendedName>
</protein>
<reference evidence="2 3" key="1">
    <citation type="journal article" date="2011" name="J. Bacteriol.">
        <title>Genome sequence of Halorhabdus tiamatea, the first archaeon isolated from a deep-sea anoxic brine lake.</title>
        <authorList>
            <person name="Antunes A."/>
            <person name="Alam I."/>
            <person name="Bajic V.B."/>
            <person name="Stingl U."/>
        </authorList>
    </citation>
    <scope>NUCLEOTIDE SEQUENCE [LARGE SCALE GENOMIC DNA]</scope>
    <source>
        <strain evidence="2 3">SARL4B</strain>
    </source>
</reference>
<dbReference type="EMBL" id="AFNT02000013">
    <property type="protein sequence ID" value="ERJ06541.1"/>
    <property type="molecule type" value="Genomic_DNA"/>
</dbReference>
<gene>
    <name evidence="2" type="ORF">HLRTI_001428</name>
</gene>
<reference evidence="2 3" key="2">
    <citation type="journal article" date="2013" name="PLoS ONE">
        <title>INDIGO - INtegrated Data Warehouse of MIcrobial GenOmes with Examples from the Red Sea Extremophiles.</title>
        <authorList>
            <person name="Alam I."/>
            <person name="Antunes A."/>
            <person name="Kamau A.A."/>
            <person name="Ba Alawi W."/>
            <person name="Kalkatawi M."/>
            <person name="Stingl U."/>
            <person name="Bajic V.B."/>
        </authorList>
    </citation>
    <scope>NUCLEOTIDE SEQUENCE [LARGE SCALE GENOMIC DNA]</scope>
    <source>
        <strain evidence="2 3">SARL4B</strain>
    </source>
</reference>
<organism evidence="2 3">
    <name type="scientific">Halorhabdus tiamatea SARL4B</name>
    <dbReference type="NCBI Taxonomy" id="1033806"/>
    <lineage>
        <taxon>Archaea</taxon>
        <taxon>Methanobacteriati</taxon>
        <taxon>Methanobacteriota</taxon>
        <taxon>Stenosarchaea group</taxon>
        <taxon>Halobacteria</taxon>
        <taxon>Halobacteriales</taxon>
        <taxon>Haloarculaceae</taxon>
        <taxon>Halorhabdus</taxon>
    </lineage>
</organism>
<evidence type="ECO:0000259" key="1">
    <source>
        <dbReference type="Pfam" id="PF26450"/>
    </source>
</evidence>
<dbReference type="AlphaFoldDB" id="U2E3M9"/>
<name>U2E3M9_9EURY</name>
<feature type="domain" description="DUF8129" evidence="1">
    <location>
        <begin position="1"/>
        <end position="33"/>
    </location>
</feature>
<dbReference type="Pfam" id="PF26450">
    <property type="entry name" value="DUF8129"/>
    <property type="match status" value="1"/>
</dbReference>
<proteinExistence type="predicted"/>
<dbReference type="InterPro" id="IPR058442">
    <property type="entry name" value="DUF8129"/>
</dbReference>
<dbReference type="Proteomes" id="UP000003861">
    <property type="component" value="Unassembled WGS sequence"/>
</dbReference>
<evidence type="ECO:0000313" key="3">
    <source>
        <dbReference type="Proteomes" id="UP000003861"/>
    </source>
</evidence>
<comment type="caution">
    <text evidence="2">The sequence shown here is derived from an EMBL/GenBank/DDBJ whole genome shotgun (WGS) entry which is preliminary data.</text>
</comment>
<accession>U2E3M9</accession>